<comment type="caution">
    <text evidence="1">The sequence shown here is derived from an EMBL/GenBank/DDBJ whole genome shotgun (WGS) entry which is preliminary data.</text>
</comment>
<accession>A0ACC6PDF6</accession>
<reference evidence="1" key="1">
    <citation type="submission" date="2024-03" db="EMBL/GenBank/DDBJ databases">
        <title>Whole genome sequecning of epiphytes from Marcgravia umbellata leaves.</title>
        <authorList>
            <person name="Kumar G."/>
            <person name="Savka M.A."/>
        </authorList>
    </citation>
    <scope>NUCLEOTIDE SEQUENCE</scope>
    <source>
        <strain evidence="1">RIT_BL5</strain>
    </source>
</reference>
<sequence>MNKTDRLLALILELQRQHTIRAEDLAASFEVSVRTIYRDVQALSEAGVPIVGTTGNGYSLMEGYFLPPISFTVEEAATLLIGTSFIDRQFDDAYRDRASAAGKKIEALLSDNVRSETSRIRGSMRLLDPYDQKALPHEKENLRQIRQAFSEGRKISFDYSKKNADSADSDPGRRTVAPYGLVFVEGAWMLVAFCDLRRDIRHFRLSRMKELTRLDERYELPAQFDLRAYIPADDRRLRIVLRFQPTVADEVGKSGYPYMEETHEVPSGLDVVLRVRRPDEVLRWVLGWGADVTVLEPKSFRERIREEAQKMLERY</sequence>
<keyword evidence="2" id="KW-1185">Reference proteome</keyword>
<evidence type="ECO:0000313" key="1">
    <source>
        <dbReference type="EMBL" id="MEJ8304980.1"/>
    </source>
</evidence>
<name>A0ACC6PDF6_9BACL</name>
<dbReference type="Proteomes" id="UP001380953">
    <property type="component" value="Unassembled WGS sequence"/>
</dbReference>
<dbReference type="EMBL" id="JBBKAR010000035">
    <property type="protein sequence ID" value="MEJ8304980.1"/>
    <property type="molecule type" value="Genomic_DNA"/>
</dbReference>
<protein>
    <submittedName>
        <fullName evidence="1">YafY family protein</fullName>
    </submittedName>
</protein>
<gene>
    <name evidence="1" type="ORF">WKI47_13825</name>
</gene>
<proteinExistence type="predicted"/>
<evidence type="ECO:0000313" key="2">
    <source>
        <dbReference type="Proteomes" id="UP001380953"/>
    </source>
</evidence>
<organism evidence="1 2">
    <name type="scientific">Saccharibacillus sacchari</name>
    <dbReference type="NCBI Taxonomy" id="456493"/>
    <lineage>
        <taxon>Bacteria</taxon>
        <taxon>Bacillati</taxon>
        <taxon>Bacillota</taxon>
        <taxon>Bacilli</taxon>
        <taxon>Bacillales</taxon>
        <taxon>Paenibacillaceae</taxon>
        <taxon>Saccharibacillus</taxon>
    </lineage>
</organism>